<feature type="region of interest" description="Disordered" evidence="1">
    <location>
        <begin position="1"/>
        <end position="25"/>
    </location>
</feature>
<dbReference type="WBParaSite" id="SMRG1_64030.1">
    <property type="protein sequence ID" value="SMRG1_64030.1"/>
    <property type="gene ID" value="SMRG1_64030"/>
</dbReference>
<dbReference type="Proteomes" id="UP000050790">
    <property type="component" value="Unassembled WGS sequence"/>
</dbReference>
<evidence type="ECO:0000313" key="2">
    <source>
        <dbReference type="Proteomes" id="UP000050790"/>
    </source>
</evidence>
<name>A0AA85A4X8_9TREM</name>
<sequence>MKRSVTHAQVSQCEAINKKKKTHREKVEAEIRRLEAIRNNNPFTHPNPDADYLLQNINLLKRSIQPRVDIDDEPKWFTKRIKKDESWSPTTAEETEEVLRLLKSVKTPPPADPLPSTWYQPMPENTENSNLTSEEHITIYG</sequence>
<proteinExistence type="predicted"/>
<feature type="compositionally biased region" description="Polar residues" evidence="1">
    <location>
        <begin position="1"/>
        <end position="14"/>
    </location>
</feature>
<evidence type="ECO:0000256" key="1">
    <source>
        <dbReference type="SAM" id="MobiDB-lite"/>
    </source>
</evidence>
<feature type="region of interest" description="Disordered" evidence="1">
    <location>
        <begin position="104"/>
        <end position="141"/>
    </location>
</feature>
<accession>A0AA85A4X8</accession>
<evidence type="ECO:0000313" key="3">
    <source>
        <dbReference type="WBParaSite" id="SMRG1_64030.1"/>
    </source>
</evidence>
<reference evidence="3" key="1">
    <citation type="submission" date="2023-11" db="UniProtKB">
        <authorList>
            <consortium name="WormBaseParasite"/>
        </authorList>
    </citation>
    <scope>IDENTIFICATION</scope>
</reference>
<protein>
    <submittedName>
        <fullName evidence="3">Transposase</fullName>
    </submittedName>
</protein>
<organism evidence="2 3">
    <name type="scientific">Schistosoma margrebowiei</name>
    <dbReference type="NCBI Taxonomy" id="48269"/>
    <lineage>
        <taxon>Eukaryota</taxon>
        <taxon>Metazoa</taxon>
        <taxon>Spiralia</taxon>
        <taxon>Lophotrochozoa</taxon>
        <taxon>Platyhelminthes</taxon>
        <taxon>Trematoda</taxon>
        <taxon>Digenea</taxon>
        <taxon>Strigeidida</taxon>
        <taxon>Schistosomatoidea</taxon>
        <taxon>Schistosomatidae</taxon>
        <taxon>Schistosoma</taxon>
    </lineage>
</organism>
<dbReference type="AlphaFoldDB" id="A0AA85A4X8"/>